<gene>
    <name evidence="1" type="ORF">HPB51_028390</name>
</gene>
<dbReference type="Proteomes" id="UP000821866">
    <property type="component" value="Unassembled WGS sequence"/>
</dbReference>
<proteinExistence type="predicted"/>
<organism evidence="1 2">
    <name type="scientific">Rhipicephalus microplus</name>
    <name type="common">Cattle tick</name>
    <name type="synonym">Boophilus microplus</name>
    <dbReference type="NCBI Taxonomy" id="6941"/>
    <lineage>
        <taxon>Eukaryota</taxon>
        <taxon>Metazoa</taxon>
        <taxon>Ecdysozoa</taxon>
        <taxon>Arthropoda</taxon>
        <taxon>Chelicerata</taxon>
        <taxon>Arachnida</taxon>
        <taxon>Acari</taxon>
        <taxon>Parasitiformes</taxon>
        <taxon>Ixodida</taxon>
        <taxon>Ixodoidea</taxon>
        <taxon>Ixodidae</taxon>
        <taxon>Rhipicephalinae</taxon>
        <taxon>Rhipicephalus</taxon>
        <taxon>Boophilus</taxon>
    </lineage>
</organism>
<accession>A0A9J6CXG1</accession>
<evidence type="ECO:0000313" key="1">
    <source>
        <dbReference type="EMBL" id="KAH7950577.1"/>
    </source>
</evidence>
<evidence type="ECO:0000313" key="2">
    <source>
        <dbReference type="Proteomes" id="UP000821866"/>
    </source>
</evidence>
<reference evidence="1" key="2">
    <citation type="submission" date="2021-09" db="EMBL/GenBank/DDBJ databases">
        <authorList>
            <person name="Jia N."/>
            <person name="Wang J."/>
            <person name="Shi W."/>
            <person name="Du L."/>
            <person name="Sun Y."/>
            <person name="Zhan W."/>
            <person name="Jiang J."/>
            <person name="Wang Q."/>
            <person name="Zhang B."/>
            <person name="Ji P."/>
            <person name="Sakyi L.B."/>
            <person name="Cui X."/>
            <person name="Yuan T."/>
            <person name="Jiang B."/>
            <person name="Yang W."/>
            <person name="Lam T.T.-Y."/>
            <person name="Chang Q."/>
            <person name="Ding S."/>
            <person name="Wang X."/>
            <person name="Zhu J."/>
            <person name="Ruan X."/>
            <person name="Zhao L."/>
            <person name="Wei J."/>
            <person name="Que T."/>
            <person name="Du C."/>
            <person name="Cheng J."/>
            <person name="Dai P."/>
            <person name="Han X."/>
            <person name="Huang E."/>
            <person name="Gao Y."/>
            <person name="Liu J."/>
            <person name="Shao H."/>
            <person name="Ye R."/>
            <person name="Li L."/>
            <person name="Wei W."/>
            <person name="Wang X."/>
            <person name="Wang C."/>
            <person name="Huo Q."/>
            <person name="Li W."/>
            <person name="Guo W."/>
            <person name="Chen H."/>
            <person name="Chen S."/>
            <person name="Zhou L."/>
            <person name="Zhou L."/>
            <person name="Ni X."/>
            <person name="Tian J."/>
            <person name="Zhou Y."/>
            <person name="Sheng Y."/>
            <person name="Liu T."/>
            <person name="Pan Y."/>
            <person name="Xia L."/>
            <person name="Li J."/>
            <person name="Zhao F."/>
            <person name="Cao W."/>
        </authorList>
    </citation>
    <scope>NUCLEOTIDE SEQUENCE</scope>
    <source>
        <strain evidence="1">Rmic-2018</strain>
        <tissue evidence="1">Larvae</tissue>
    </source>
</reference>
<comment type="caution">
    <text evidence="1">The sequence shown here is derived from an EMBL/GenBank/DDBJ whole genome shotgun (WGS) entry which is preliminary data.</text>
</comment>
<dbReference type="EMBL" id="JABSTU010005093">
    <property type="protein sequence ID" value="KAH7950577.1"/>
    <property type="molecule type" value="Genomic_DNA"/>
</dbReference>
<keyword evidence="2" id="KW-1185">Reference proteome</keyword>
<name>A0A9J6CXG1_RHIMP</name>
<sequence>MPQLLEDYLSEIVRRRNGPDMRQVSHIKFALALAKVMNLDEEKITENVVCPNYIQNMVVVSTLIEKDAKAYASISSVAVGSVEYQVNAYMPAPDDTCKEVLQGADLGIDLARI</sequence>
<protein>
    <submittedName>
        <fullName evidence="1">Uncharacterized protein</fullName>
    </submittedName>
</protein>
<reference evidence="1" key="1">
    <citation type="journal article" date="2020" name="Cell">
        <title>Large-Scale Comparative Analyses of Tick Genomes Elucidate Their Genetic Diversity and Vector Capacities.</title>
        <authorList>
            <consortium name="Tick Genome and Microbiome Consortium (TIGMIC)"/>
            <person name="Jia N."/>
            <person name="Wang J."/>
            <person name="Shi W."/>
            <person name="Du L."/>
            <person name="Sun Y."/>
            <person name="Zhan W."/>
            <person name="Jiang J.F."/>
            <person name="Wang Q."/>
            <person name="Zhang B."/>
            <person name="Ji P."/>
            <person name="Bell-Sakyi L."/>
            <person name="Cui X.M."/>
            <person name="Yuan T.T."/>
            <person name="Jiang B.G."/>
            <person name="Yang W.F."/>
            <person name="Lam T.T."/>
            <person name="Chang Q.C."/>
            <person name="Ding S.J."/>
            <person name="Wang X.J."/>
            <person name="Zhu J.G."/>
            <person name="Ruan X.D."/>
            <person name="Zhao L."/>
            <person name="Wei J.T."/>
            <person name="Ye R.Z."/>
            <person name="Que T.C."/>
            <person name="Du C.H."/>
            <person name="Zhou Y.H."/>
            <person name="Cheng J.X."/>
            <person name="Dai P.F."/>
            <person name="Guo W.B."/>
            <person name="Han X.H."/>
            <person name="Huang E.J."/>
            <person name="Li L.F."/>
            <person name="Wei W."/>
            <person name="Gao Y.C."/>
            <person name="Liu J.Z."/>
            <person name="Shao H.Z."/>
            <person name="Wang X."/>
            <person name="Wang C.C."/>
            <person name="Yang T.C."/>
            <person name="Huo Q.B."/>
            <person name="Li W."/>
            <person name="Chen H.Y."/>
            <person name="Chen S.E."/>
            <person name="Zhou L.G."/>
            <person name="Ni X.B."/>
            <person name="Tian J.H."/>
            <person name="Sheng Y."/>
            <person name="Liu T."/>
            <person name="Pan Y.S."/>
            <person name="Xia L.Y."/>
            <person name="Li J."/>
            <person name="Zhao F."/>
            <person name="Cao W.C."/>
        </authorList>
    </citation>
    <scope>NUCLEOTIDE SEQUENCE</scope>
    <source>
        <strain evidence="1">Rmic-2018</strain>
    </source>
</reference>
<dbReference type="AlphaFoldDB" id="A0A9J6CXG1"/>